<dbReference type="PANTHER" id="PTHR42928">
    <property type="entry name" value="TRICARBOXYLATE-BINDING PROTEIN"/>
    <property type="match status" value="1"/>
</dbReference>
<dbReference type="CDD" id="cd13578">
    <property type="entry name" value="PBP2_Bug27"/>
    <property type="match status" value="1"/>
</dbReference>
<dbReference type="RefSeq" id="WP_150986458.1">
    <property type="nucleotide sequence ID" value="NZ_CP062804.1"/>
</dbReference>
<dbReference type="EMBL" id="CP062804">
    <property type="protein sequence ID" value="QOT80039.1"/>
    <property type="molecule type" value="Genomic_DNA"/>
</dbReference>
<evidence type="ECO:0000313" key="2">
    <source>
        <dbReference type="EMBL" id="QOT80039.1"/>
    </source>
</evidence>
<sequence length="330" mass="33979">MQSAFRTAAAALAFTLAAGTAFAQTNAQTNAQAYPVKPIRLIVPFPPGGTTDILARTVGQKLTVALGQPVVIENRPGAGATIGADAVAKAPADGYTLLMGAVHHTIAPSVYKRLSYDVQKDLAPVSVVAIVPNVLVVGPGFPAKTVQELVAYAKANPGKLTYASNGNGTAHHLIGEQFKAQTGTDIGHIPYKGSAPAITDLMGGQVSMMFDTTSSALPYIKAGKLRALAVATAKRSSALPDVPTLAEAGLPGFDIASWFGVMAPAGTPPEIVAKLSAEIARSLASDDVKQQFAAIGAEPVGNTPAQMRSQIQAEIGRFGKLVKQANLSMD</sequence>
<protein>
    <submittedName>
        <fullName evidence="2">Tripartite tricarboxylate transporter substrate binding protein</fullName>
    </submittedName>
</protein>
<gene>
    <name evidence="2" type="ORF">F7R26_021325</name>
</gene>
<dbReference type="PANTHER" id="PTHR42928:SF5">
    <property type="entry name" value="BLR1237 PROTEIN"/>
    <property type="match status" value="1"/>
</dbReference>
<evidence type="ECO:0000313" key="3">
    <source>
        <dbReference type="Proteomes" id="UP000397656"/>
    </source>
</evidence>
<accession>A0A643FTV3</accession>
<dbReference type="GeneID" id="98403473"/>
<proteinExistence type="inferred from homology"/>
<name>A0A643FTV3_9BURK</name>
<evidence type="ECO:0000256" key="1">
    <source>
        <dbReference type="ARBA" id="ARBA00006987"/>
    </source>
</evidence>
<dbReference type="Pfam" id="PF03401">
    <property type="entry name" value="TctC"/>
    <property type="match status" value="1"/>
</dbReference>
<organism evidence="2 3">
    <name type="scientific">Cupriavidus basilensis</name>
    <dbReference type="NCBI Taxonomy" id="68895"/>
    <lineage>
        <taxon>Bacteria</taxon>
        <taxon>Pseudomonadati</taxon>
        <taxon>Pseudomonadota</taxon>
        <taxon>Betaproteobacteria</taxon>
        <taxon>Burkholderiales</taxon>
        <taxon>Burkholderiaceae</taxon>
        <taxon>Cupriavidus</taxon>
    </lineage>
</organism>
<dbReference type="Gene3D" id="3.40.190.10">
    <property type="entry name" value="Periplasmic binding protein-like II"/>
    <property type="match status" value="1"/>
</dbReference>
<dbReference type="InterPro" id="IPR005064">
    <property type="entry name" value="BUG"/>
</dbReference>
<dbReference type="Gene3D" id="3.40.190.150">
    <property type="entry name" value="Bordetella uptake gene, domain 1"/>
    <property type="match status" value="1"/>
</dbReference>
<comment type="similarity">
    <text evidence="1">Belongs to the UPF0065 (bug) family.</text>
</comment>
<dbReference type="InterPro" id="IPR042100">
    <property type="entry name" value="Bug_dom1"/>
</dbReference>
<dbReference type="SUPFAM" id="SSF53850">
    <property type="entry name" value="Periplasmic binding protein-like II"/>
    <property type="match status" value="1"/>
</dbReference>
<reference evidence="2 3" key="1">
    <citation type="submission" date="2020-10" db="EMBL/GenBank/DDBJ databases">
        <title>Complete genome sequence of Cupriavidus basilensis CCUG 49340T.</title>
        <authorList>
            <person name="Salva-Serra F."/>
            <person name="Donoso R.A."/>
            <person name="Cho K.H."/>
            <person name="Yoo J.A."/>
            <person name="Lee K."/>
            <person name="Yoon S.-H."/>
            <person name="Perez-Pantoja D."/>
            <person name="Moore E.R.B."/>
        </authorList>
    </citation>
    <scope>NUCLEOTIDE SEQUENCE [LARGE SCALE GENOMIC DNA]</scope>
    <source>
        <strain evidence="3">CCUG 49340</strain>
    </source>
</reference>
<dbReference type="PIRSF" id="PIRSF017082">
    <property type="entry name" value="YflP"/>
    <property type="match status" value="1"/>
</dbReference>
<dbReference type="AlphaFoldDB" id="A0A643FTV3"/>
<dbReference type="Proteomes" id="UP000397656">
    <property type="component" value="Chromosome 2"/>
</dbReference>